<dbReference type="EMBL" id="FNJU01000006">
    <property type="protein sequence ID" value="SDP75307.1"/>
    <property type="molecule type" value="Genomic_DNA"/>
</dbReference>
<dbReference type="GO" id="GO:0004814">
    <property type="term" value="F:arginine-tRNA ligase activity"/>
    <property type="evidence" value="ECO:0007669"/>
    <property type="project" value="InterPro"/>
</dbReference>
<dbReference type="NCBIfam" id="TIGR00211">
    <property type="entry name" value="glyS"/>
    <property type="match status" value="1"/>
</dbReference>
<organism evidence="12 13">
    <name type="scientific">Litchfieldia salsa</name>
    <dbReference type="NCBI Taxonomy" id="930152"/>
    <lineage>
        <taxon>Bacteria</taxon>
        <taxon>Bacillati</taxon>
        <taxon>Bacillota</taxon>
        <taxon>Bacilli</taxon>
        <taxon>Bacillales</taxon>
        <taxon>Bacillaceae</taxon>
        <taxon>Litchfieldia</taxon>
    </lineage>
</organism>
<dbReference type="InterPro" id="IPR006194">
    <property type="entry name" value="Gly-tRNA-synth_heterodimer"/>
</dbReference>
<dbReference type="GO" id="GO:0006426">
    <property type="term" value="P:glycyl-tRNA aminoacylation"/>
    <property type="evidence" value="ECO:0007669"/>
    <property type="project" value="UniProtKB-UniRule"/>
</dbReference>
<evidence type="ECO:0000313" key="13">
    <source>
        <dbReference type="Proteomes" id="UP000199159"/>
    </source>
</evidence>
<keyword evidence="7 10" id="KW-0648">Protein biosynthesis</keyword>
<evidence type="ECO:0000256" key="1">
    <source>
        <dbReference type="ARBA" id="ARBA00004496"/>
    </source>
</evidence>
<dbReference type="SUPFAM" id="SSF109604">
    <property type="entry name" value="HD-domain/PDEase-like"/>
    <property type="match status" value="1"/>
</dbReference>
<dbReference type="GO" id="GO:0005829">
    <property type="term" value="C:cytosol"/>
    <property type="evidence" value="ECO:0007669"/>
    <property type="project" value="TreeGrafter"/>
</dbReference>
<keyword evidence="3 10" id="KW-0963">Cytoplasm</keyword>
<dbReference type="GO" id="GO:0005524">
    <property type="term" value="F:ATP binding"/>
    <property type="evidence" value="ECO:0007669"/>
    <property type="project" value="UniProtKB-UniRule"/>
</dbReference>
<keyword evidence="8 10" id="KW-0030">Aminoacyl-tRNA synthetase</keyword>
<dbReference type="GO" id="GO:0006420">
    <property type="term" value="P:arginyl-tRNA aminoacylation"/>
    <property type="evidence" value="ECO:0007669"/>
    <property type="project" value="InterPro"/>
</dbReference>
<dbReference type="OrthoDB" id="9775440at2"/>
<feature type="domain" description="DALR anticodon binding" evidence="11">
    <location>
        <begin position="584"/>
        <end position="681"/>
    </location>
</feature>
<dbReference type="PRINTS" id="PR01045">
    <property type="entry name" value="TRNASYNTHGB"/>
</dbReference>
<evidence type="ECO:0000256" key="7">
    <source>
        <dbReference type="ARBA" id="ARBA00022917"/>
    </source>
</evidence>
<dbReference type="RefSeq" id="WP_090855091.1">
    <property type="nucleotide sequence ID" value="NZ_FNJU01000006.1"/>
</dbReference>
<evidence type="ECO:0000256" key="2">
    <source>
        <dbReference type="ARBA" id="ARBA00008226"/>
    </source>
</evidence>
<dbReference type="GO" id="GO:0004820">
    <property type="term" value="F:glycine-tRNA ligase activity"/>
    <property type="evidence" value="ECO:0007669"/>
    <property type="project" value="UniProtKB-UniRule"/>
</dbReference>
<evidence type="ECO:0000256" key="6">
    <source>
        <dbReference type="ARBA" id="ARBA00022840"/>
    </source>
</evidence>
<dbReference type="InterPro" id="IPR008909">
    <property type="entry name" value="DALR_anticod-bd"/>
</dbReference>
<evidence type="ECO:0000313" key="12">
    <source>
        <dbReference type="EMBL" id="SDP75307.1"/>
    </source>
</evidence>
<evidence type="ECO:0000256" key="4">
    <source>
        <dbReference type="ARBA" id="ARBA00022598"/>
    </source>
</evidence>
<protein>
    <recommendedName>
        <fullName evidence="10">Glycine--tRNA ligase beta subunit</fullName>
        <ecNumber evidence="10">6.1.1.14</ecNumber>
    </recommendedName>
    <alternativeName>
        <fullName evidence="10">Glycyl-tRNA synthetase beta subunit</fullName>
        <shortName evidence="10">GlyRS</shortName>
    </alternativeName>
</protein>
<keyword evidence="5 10" id="KW-0547">Nucleotide-binding</keyword>
<name>A0A1H0VA61_9BACI</name>
<dbReference type="Pfam" id="PF02092">
    <property type="entry name" value="tRNA_synt_2f"/>
    <property type="match status" value="1"/>
</dbReference>
<dbReference type="AlphaFoldDB" id="A0A1H0VA61"/>
<dbReference type="PANTHER" id="PTHR30075:SF2">
    <property type="entry name" value="GLYCINE--TRNA LIGASE, CHLOROPLASTIC_MITOCHONDRIAL 2"/>
    <property type="match status" value="1"/>
</dbReference>
<dbReference type="EC" id="6.1.1.14" evidence="10"/>
<dbReference type="STRING" id="930152.SAMN05216565_106130"/>
<dbReference type="HAMAP" id="MF_00255">
    <property type="entry name" value="Gly_tRNA_synth_beta"/>
    <property type="match status" value="1"/>
</dbReference>
<gene>
    <name evidence="10" type="primary">glyS</name>
    <name evidence="12" type="ORF">SAMN05216565_106130</name>
</gene>
<dbReference type="InterPro" id="IPR015944">
    <property type="entry name" value="Gly-tRNA-synth_bsu"/>
</dbReference>
<dbReference type="PANTHER" id="PTHR30075">
    <property type="entry name" value="GLYCYL-TRNA SYNTHETASE"/>
    <property type="match status" value="1"/>
</dbReference>
<evidence type="ECO:0000259" key="11">
    <source>
        <dbReference type="Pfam" id="PF05746"/>
    </source>
</evidence>
<comment type="subcellular location">
    <subcellularLocation>
        <location evidence="1 10">Cytoplasm</location>
    </subcellularLocation>
</comment>
<sequence>MNKRDLLIEIGLEEMPARFITDASNQLTDKVTNWLLEKNISYETIQGFSSPRRLAVLVTAVSEKQEDVELEAKGPAKKIALDQEGNWTKAAIGFTKGQTANVEDIYFKEINGIEYVHVTKFIKGQETKDTLFELEQIITNLSFPKNMRWGNEDLRFVRPIKWLLAIFGEEIIPISITGVASSNTTLGHRFLGAKVTINRPSSYETELLSQYVIANALERKEAIQSQIKSLADEHNWVVPIDEDLLEEVTNLVEYPTALYGKYEEEFLDLPEEVLITSMKEHQRYFPVKSKEGQLLPYFITIRNGDHKHIDNVAKGNEKVLRARLSDADFFYKEDQKKQISDLVNKLDAIVYHEEIGTLGEKVRRIQKISIELAKLLGVDDSVLQQVNRTAEICKFDLVTHMVYEFPELQGLMGEKYALINGEDEAVAKAINEHYMPRHAEDDVPASIVGAIVSIADKLDTIISCFSIGIIPTGSQDPYALRRQSAGIVQILLEKEWDFALEDLLSIAINNSRVENNKEQASSNLLDELINFFKLRIKNELSNRKIRYDITEAVLGSKIDRIGTLIKKAVILDQHKEDREFKDIIEALSRILNIAKKGEDKEINPSLFQSQEEKNLYTAYSSLSKNIELSLANGDVEEAYNLLADMKEVINQYFDHTMVMAEDENIRVNRLAQMVQLSAVISHFANVNSIVVK</sequence>
<comment type="subunit">
    <text evidence="10">Tetramer of two alpha and two beta subunits.</text>
</comment>
<dbReference type="Proteomes" id="UP000199159">
    <property type="component" value="Unassembled WGS sequence"/>
</dbReference>
<comment type="catalytic activity">
    <reaction evidence="9 10">
        <text>tRNA(Gly) + glycine + ATP = glycyl-tRNA(Gly) + AMP + diphosphate</text>
        <dbReference type="Rhea" id="RHEA:16013"/>
        <dbReference type="Rhea" id="RHEA-COMP:9664"/>
        <dbReference type="Rhea" id="RHEA-COMP:9683"/>
        <dbReference type="ChEBI" id="CHEBI:30616"/>
        <dbReference type="ChEBI" id="CHEBI:33019"/>
        <dbReference type="ChEBI" id="CHEBI:57305"/>
        <dbReference type="ChEBI" id="CHEBI:78442"/>
        <dbReference type="ChEBI" id="CHEBI:78522"/>
        <dbReference type="ChEBI" id="CHEBI:456215"/>
        <dbReference type="EC" id="6.1.1.14"/>
    </reaction>
</comment>
<dbReference type="Pfam" id="PF05746">
    <property type="entry name" value="DALR_1"/>
    <property type="match status" value="1"/>
</dbReference>
<evidence type="ECO:0000256" key="8">
    <source>
        <dbReference type="ARBA" id="ARBA00023146"/>
    </source>
</evidence>
<comment type="similarity">
    <text evidence="2 10">Belongs to the class-II aminoacyl-tRNA synthetase family.</text>
</comment>
<proteinExistence type="inferred from homology"/>
<reference evidence="13" key="1">
    <citation type="submission" date="2016-10" db="EMBL/GenBank/DDBJ databases">
        <authorList>
            <person name="Varghese N."/>
            <person name="Submissions S."/>
        </authorList>
    </citation>
    <scope>NUCLEOTIDE SEQUENCE [LARGE SCALE GENOMIC DNA]</scope>
    <source>
        <strain evidence="13">IBRC-M10078</strain>
    </source>
</reference>
<keyword evidence="6 10" id="KW-0067">ATP-binding</keyword>
<evidence type="ECO:0000256" key="5">
    <source>
        <dbReference type="ARBA" id="ARBA00022741"/>
    </source>
</evidence>
<keyword evidence="13" id="KW-1185">Reference proteome</keyword>
<accession>A0A1H0VA61</accession>
<evidence type="ECO:0000256" key="3">
    <source>
        <dbReference type="ARBA" id="ARBA00022490"/>
    </source>
</evidence>
<keyword evidence="4 10" id="KW-0436">Ligase</keyword>
<dbReference type="PROSITE" id="PS50861">
    <property type="entry name" value="AA_TRNA_LIGASE_II_GLYAB"/>
    <property type="match status" value="1"/>
</dbReference>
<evidence type="ECO:0000256" key="9">
    <source>
        <dbReference type="ARBA" id="ARBA00047937"/>
    </source>
</evidence>
<evidence type="ECO:0000256" key="10">
    <source>
        <dbReference type="HAMAP-Rule" id="MF_00255"/>
    </source>
</evidence>